<evidence type="ECO:0000313" key="6">
    <source>
        <dbReference type="Proteomes" id="UP000664293"/>
    </source>
</evidence>
<evidence type="ECO:0000256" key="1">
    <source>
        <dbReference type="ARBA" id="ARBA00023015"/>
    </source>
</evidence>
<dbReference type="InterPro" id="IPR000014">
    <property type="entry name" value="PAS"/>
</dbReference>
<dbReference type="Proteomes" id="UP000664293">
    <property type="component" value="Unassembled WGS sequence"/>
</dbReference>
<dbReference type="EMBL" id="JAEKJR010000001">
    <property type="protein sequence ID" value="MBN8429781.1"/>
    <property type="molecule type" value="Genomic_DNA"/>
</dbReference>
<dbReference type="InterPro" id="IPR013655">
    <property type="entry name" value="PAS_fold_3"/>
</dbReference>
<accession>A0ABS3E3B7</accession>
<dbReference type="InterPro" id="IPR036388">
    <property type="entry name" value="WH-like_DNA-bd_sf"/>
</dbReference>
<protein>
    <submittedName>
        <fullName evidence="5">PAS domain-containing protein</fullName>
    </submittedName>
</protein>
<dbReference type="PROSITE" id="PS00622">
    <property type="entry name" value="HTH_LUXR_1"/>
    <property type="match status" value="1"/>
</dbReference>
<dbReference type="SUPFAM" id="SSF55785">
    <property type="entry name" value="PYP-like sensor domain (PAS domain)"/>
    <property type="match status" value="1"/>
</dbReference>
<evidence type="ECO:0000256" key="2">
    <source>
        <dbReference type="ARBA" id="ARBA00023125"/>
    </source>
</evidence>
<dbReference type="PANTHER" id="PTHR44688">
    <property type="entry name" value="DNA-BINDING TRANSCRIPTIONAL ACTIVATOR DEVR_DOSR"/>
    <property type="match status" value="1"/>
</dbReference>
<dbReference type="InterPro" id="IPR000792">
    <property type="entry name" value="Tscrpt_reg_LuxR_C"/>
</dbReference>
<evidence type="ECO:0000256" key="3">
    <source>
        <dbReference type="ARBA" id="ARBA00023163"/>
    </source>
</evidence>
<dbReference type="InterPro" id="IPR016032">
    <property type="entry name" value="Sig_transdc_resp-reg_C-effctor"/>
</dbReference>
<keyword evidence="6" id="KW-1185">Reference proteome</keyword>
<comment type="caution">
    <text evidence="5">The sequence shown here is derived from an EMBL/GenBank/DDBJ whole genome shotgun (WGS) entry which is preliminary data.</text>
</comment>
<dbReference type="PROSITE" id="PS50043">
    <property type="entry name" value="HTH_LUXR_2"/>
    <property type="match status" value="1"/>
</dbReference>
<dbReference type="Gene3D" id="3.30.450.20">
    <property type="entry name" value="PAS domain"/>
    <property type="match status" value="1"/>
</dbReference>
<reference evidence="5 6" key="1">
    <citation type="submission" date="2020-12" db="EMBL/GenBank/DDBJ databases">
        <title>Oil enriched cultivation method for isolating marine PHA-producing bacteria.</title>
        <authorList>
            <person name="Zheng W."/>
            <person name="Yu S."/>
            <person name="Huang Y."/>
        </authorList>
    </citation>
    <scope>NUCLEOTIDE SEQUENCE [LARGE SCALE GENOMIC DNA]</scope>
    <source>
        <strain evidence="5 6">SN0-2</strain>
    </source>
</reference>
<dbReference type="InterPro" id="IPR035965">
    <property type="entry name" value="PAS-like_dom_sf"/>
</dbReference>
<dbReference type="CDD" id="cd00130">
    <property type="entry name" value="PAS"/>
    <property type="match status" value="1"/>
</dbReference>
<keyword evidence="2" id="KW-0238">DNA-binding</keyword>
<name>A0ABS3E3B7_9GAMM</name>
<dbReference type="PRINTS" id="PR00038">
    <property type="entry name" value="HTHLUXR"/>
</dbReference>
<dbReference type="PANTHER" id="PTHR44688:SF16">
    <property type="entry name" value="DNA-BINDING TRANSCRIPTIONAL ACTIVATOR DEVR_DOSR"/>
    <property type="match status" value="1"/>
</dbReference>
<dbReference type="SUPFAM" id="SSF46894">
    <property type="entry name" value="C-terminal effector domain of the bipartite response regulators"/>
    <property type="match status" value="1"/>
</dbReference>
<keyword evidence="3" id="KW-0804">Transcription</keyword>
<dbReference type="CDD" id="cd06170">
    <property type="entry name" value="LuxR_C_like"/>
    <property type="match status" value="1"/>
</dbReference>
<dbReference type="RefSeq" id="WP_206998844.1">
    <property type="nucleotide sequence ID" value="NZ_JAEKJR010000001.1"/>
</dbReference>
<gene>
    <name evidence="5" type="ORF">JF535_02835</name>
</gene>
<evidence type="ECO:0000259" key="4">
    <source>
        <dbReference type="PROSITE" id="PS50043"/>
    </source>
</evidence>
<dbReference type="Pfam" id="PF08447">
    <property type="entry name" value="PAS_3"/>
    <property type="match status" value="1"/>
</dbReference>
<feature type="domain" description="HTH luxR-type" evidence="4">
    <location>
        <begin position="248"/>
        <end position="313"/>
    </location>
</feature>
<evidence type="ECO:0000313" key="5">
    <source>
        <dbReference type="EMBL" id="MBN8429781.1"/>
    </source>
</evidence>
<proteinExistence type="predicted"/>
<dbReference type="Pfam" id="PF00196">
    <property type="entry name" value="GerE"/>
    <property type="match status" value="1"/>
</dbReference>
<sequence>MPEYDPADCPLHYRRPYLTCANHGLPIDSYPDNKKADTGNNDVTIGAGQMADDVLQPEKNPTQQASPTIPELFTSGRFGTLHQRSEFDRFVASVFGSGGTFYYVIDLSKQQQPLQASPSIEAILGLAPRAVTFQAILDRVHPQDRTFATQAEKTALAILEKKLGPQQIKNYKVSFTARMRTAEGRYYLFNHQAMVLAEDNHGRPTRLLRIHTDISHLASHNNFKVSLLSLRGGEDFLNLDVLAKAEPAAELHANFTRREREILDLLAAGKTSVEIARVMSISPHTVKNHRKNILRKANCKSTSQLISQYISEGSKGVLHAT</sequence>
<organism evidence="5 6">
    <name type="scientific">Microbulbifer salipaludis</name>
    <dbReference type="NCBI Taxonomy" id="187980"/>
    <lineage>
        <taxon>Bacteria</taxon>
        <taxon>Pseudomonadati</taxon>
        <taxon>Pseudomonadota</taxon>
        <taxon>Gammaproteobacteria</taxon>
        <taxon>Cellvibrionales</taxon>
        <taxon>Microbulbiferaceae</taxon>
        <taxon>Microbulbifer</taxon>
    </lineage>
</organism>
<dbReference type="Gene3D" id="1.10.10.10">
    <property type="entry name" value="Winged helix-like DNA-binding domain superfamily/Winged helix DNA-binding domain"/>
    <property type="match status" value="1"/>
</dbReference>
<keyword evidence="1" id="KW-0805">Transcription regulation</keyword>
<dbReference type="SMART" id="SM00421">
    <property type="entry name" value="HTH_LUXR"/>
    <property type="match status" value="1"/>
</dbReference>